<dbReference type="InterPro" id="IPR003749">
    <property type="entry name" value="ThiS/MoaD-like"/>
</dbReference>
<protein>
    <submittedName>
        <fullName evidence="1">Molybdopterin synthase sulfur carrier subunit</fullName>
    </submittedName>
</protein>
<dbReference type="PANTHER" id="PTHR38031">
    <property type="entry name" value="SULFUR CARRIER PROTEIN SLR0821-RELATED"/>
    <property type="match status" value="1"/>
</dbReference>
<organism evidence="1 2">
    <name type="scientific">Acetomicrobium flavidum</name>
    <dbReference type="NCBI Taxonomy" id="49896"/>
    <lineage>
        <taxon>Bacteria</taxon>
        <taxon>Thermotogati</taxon>
        <taxon>Synergistota</taxon>
        <taxon>Synergistia</taxon>
        <taxon>Synergistales</taxon>
        <taxon>Acetomicrobiaceae</taxon>
        <taxon>Acetomicrobium</taxon>
    </lineage>
</organism>
<comment type="caution">
    <text evidence="1">The sequence shown here is derived from an EMBL/GenBank/DDBJ whole genome shotgun (WGS) entry which is preliminary data.</text>
</comment>
<dbReference type="InterPro" id="IPR016155">
    <property type="entry name" value="Mopterin_synth/thiamin_S_b"/>
</dbReference>
<evidence type="ECO:0000313" key="2">
    <source>
        <dbReference type="Proteomes" id="UP000185093"/>
    </source>
</evidence>
<name>A0ABY1JBQ3_9BACT</name>
<dbReference type="InterPro" id="IPR054834">
    <property type="entry name" value="SAMP1_3"/>
</dbReference>
<dbReference type="CDD" id="cd17505">
    <property type="entry name" value="Ubl_SAMP1_like"/>
    <property type="match status" value="1"/>
</dbReference>
<dbReference type="PANTHER" id="PTHR38031:SF1">
    <property type="entry name" value="SULFUR CARRIER PROTEIN CYSO"/>
    <property type="match status" value="1"/>
</dbReference>
<dbReference type="Gene3D" id="3.10.20.30">
    <property type="match status" value="1"/>
</dbReference>
<evidence type="ECO:0000313" key="1">
    <source>
        <dbReference type="EMBL" id="SIN64034.1"/>
    </source>
</evidence>
<dbReference type="InterPro" id="IPR010038">
    <property type="entry name" value="MoaD_arc-typ"/>
</dbReference>
<dbReference type="InterPro" id="IPR012675">
    <property type="entry name" value="Beta-grasp_dom_sf"/>
</dbReference>
<dbReference type="NCBIfam" id="NF041918">
    <property type="entry name" value="SAMP1"/>
    <property type="match status" value="1"/>
</dbReference>
<keyword evidence="2" id="KW-1185">Reference proteome</keyword>
<dbReference type="SUPFAM" id="SSF54285">
    <property type="entry name" value="MoaD/ThiS"/>
    <property type="match status" value="1"/>
</dbReference>
<reference evidence="1 2" key="1">
    <citation type="submission" date="2016-11" db="EMBL/GenBank/DDBJ databases">
        <authorList>
            <person name="Varghese N."/>
            <person name="Submissions S."/>
        </authorList>
    </citation>
    <scope>NUCLEOTIDE SEQUENCE [LARGE SCALE GENOMIC DNA]</scope>
    <source>
        <strain evidence="1 2">DSM 20664</strain>
    </source>
</reference>
<dbReference type="EMBL" id="FSQZ01000001">
    <property type="protein sequence ID" value="SIN64034.1"/>
    <property type="molecule type" value="Genomic_DNA"/>
</dbReference>
<dbReference type="Pfam" id="PF02597">
    <property type="entry name" value="ThiS"/>
    <property type="match status" value="1"/>
</dbReference>
<sequence>MIVRFYASLRDVTGTKEARIAGCKTVGELLKRMCDKYGKAFEDLLLRDGSLIVGVMVLVNGTHIAHLQGLDTPLSDDCVVDVFPPVAGG</sequence>
<proteinExistence type="predicted"/>
<dbReference type="Proteomes" id="UP000185093">
    <property type="component" value="Unassembled WGS sequence"/>
</dbReference>
<dbReference type="InterPro" id="IPR052045">
    <property type="entry name" value="Sulfur_Carrier/Prot_Modifier"/>
</dbReference>
<dbReference type="NCBIfam" id="TIGR01687">
    <property type="entry name" value="moaD_arch"/>
    <property type="match status" value="1"/>
</dbReference>
<gene>
    <name evidence="1" type="ORF">SAMN05444368_0528</name>
</gene>
<accession>A0ABY1JBQ3</accession>